<dbReference type="Proteomes" id="UP001147747">
    <property type="component" value="Unassembled WGS sequence"/>
</dbReference>
<feature type="compositionally biased region" description="Polar residues" evidence="1">
    <location>
        <begin position="578"/>
        <end position="592"/>
    </location>
</feature>
<comment type="caution">
    <text evidence="3">The sequence shown here is derived from an EMBL/GenBank/DDBJ whole genome shotgun (WGS) entry which is preliminary data.</text>
</comment>
<evidence type="ECO:0000256" key="1">
    <source>
        <dbReference type="SAM" id="MobiDB-lite"/>
    </source>
</evidence>
<feature type="region of interest" description="Disordered" evidence="1">
    <location>
        <begin position="574"/>
        <end position="603"/>
    </location>
</feature>
<dbReference type="EMBL" id="JAPZBU010000013">
    <property type="protein sequence ID" value="KAJ5369607.1"/>
    <property type="molecule type" value="Genomic_DNA"/>
</dbReference>
<dbReference type="AlphaFoldDB" id="A0A9W9S048"/>
<gene>
    <name evidence="3" type="ORF">N7509_014219</name>
</gene>
<dbReference type="OrthoDB" id="5288828at2759"/>
<feature type="region of interest" description="Disordered" evidence="1">
    <location>
        <begin position="822"/>
        <end position="936"/>
    </location>
</feature>
<sequence length="936" mass="103772">WPALSGRAASASVRRAPSRAIQRRARKHKVIMESVTQEKKKLQSVICFEARAPTGYTFIPAGNPHLTTACKERCRKEGSQIYAVSTTPHATTHNLSLHVHRIGYHFPSTVVAAVCSELGLYLTSTGKAVPFHTMSSRETRPTADANKDQLTINTEARDAITDLFPNIPSNDLHQIIKTAFQKGQRKVGTASELPLARRAQLAVVAHIRHLYTDYDKLLKSGSFHEARSTVEQPTLAKLVAWRGDDENGQKVLEDVFREVIVISDDDDDSETEEEVLASSDNRGVEILSSHARVHDIQTQPVSFVKTSTLDPLREMSEEAPPGFRFVHSVPKKAVDRRGFSRYQAWNRAMTKYGTNGTAHGTEQARLNGGTAEQQSPRHGKRPLAPARELADSPRRREIPPLPLEVAPRVISGPSRFENTVHRTAATPERPAGNGHVGIHDRRGPLEGQRTVSQHGISGQPVLTTQNSSEVHLLDRSPRSVGNAPYPPPPGKAHLNSNARTERIPTNNNAYSPVFVNAHKELHSINQNQFGARTEAPISHPVRPGATSQDYVLPSIEAPMDKRKMDVRLENMTKRMSLRSVTPKQPGEQSQPGSPDDPNSKRRRLVYHVPPPLSQESRPDPWNARPIAMPVSVSEGLASRGQYRRDDLGPEYRVADGNIVRRDYLPPADPYQRERQVQAPHDARPAMDRTRLADMHSHSGPPGTSGMVLDDRIPRAAAGPGASSRLAYYGDRSPHTRPAVIDPPRASKDGDHPYAYPQVPGAPLNGKLYADGFVRHVDFREVRPVEYFVPRPRAQQPRVGDPIGQAQGQPYRTRIPEHFIPKDLSQSHSLPQPPPEQQHLLPASRATHSSHDQTLPHTHPEAMPMPIPMPGNRQPRGPPPAGVRERRPGSGPGPKRRVHDPRAFQMAEQSRPIYVQRVESQTPQPMPEGSRHVVIVD</sequence>
<reference evidence="3" key="2">
    <citation type="journal article" date="2023" name="IMA Fungus">
        <title>Comparative genomic study of the Penicillium genus elucidates a diverse pangenome and 15 lateral gene transfer events.</title>
        <authorList>
            <person name="Petersen C."/>
            <person name="Sorensen T."/>
            <person name="Nielsen M.R."/>
            <person name="Sondergaard T.E."/>
            <person name="Sorensen J.L."/>
            <person name="Fitzpatrick D.A."/>
            <person name="Frisvad J.C."/>
            <person name="Nielsen K.L."/>
        </authorList>
    </citation>
    <scope>NUCLEOTIDE SEQUENCE</scope>
    <source>
        <strain evidence="3">IBT 29677</strain>
    </source>
</reference>
<feature type="region of interest" description="Disordered" evidence="1">
    <location>
        <begin position="718"/>
        <end position="751"/>
    </location>
</feature>
<evidence type="ECO:0000313" key="4">
    <source>
        <dbReference type="Proteomes" id="UP001147747"/>
    </source>
</evidence>
<dbReference type="PANTHER" id="PTHR38113:SF1">
    <property type="entry name" value="DUF2293 DOMAIN-CONTAINING PROTEIN"/>
    <property type="match status" value="1"/>
</dbReference>
<feature type="non-terminal residue" evidence="3">
    <location>
        <position position="936"/>
    </location>
</feature>
<reference evidence="3" key="1">
    <citation type="submission" date="2022-12" db="EMBL/GenBank/DDBJ databases">
        <authorList>
            <person name="Petersen C."/>
        </authorList>
    </citation>
    <scope>NUCLEOTIDE SEQUENCE</scope>
    <source>
        <strain evidence="3">IBT 29677</strain>
    </source>
</reference>
<dbReference type="InterPro" id="IPR018744">
    <property type="entry name" value="DUF2293"/>
</dbReference>
<evidence type="ECO:0000259" key="2">
    <source>
        <dbReference type="Pfam" id="PF10056"/>
    </source>
</evidence>
<dbReference type="GeneID" id="81377836"/>
<dbReference type="Pfam" id="PF10056">
    <property type="entry name" value="DUF2293"/>
    <property type="match status" value="1"/>
</dbReference>
<dbReference type="PANTHER" id="PTHR38113">
    <property type="match status" value="1"/>
</dbReference>
<feature type="region of interest" description="Disordered" evidence="1">
    <location>
        <begin position="352"/>
        <end position="496"/>
    </location>
</feature>
<organism evidence="3 4">
    <name type="scientific">Penicillium cosmopolitanum</name>
    <dbReference type="NCBI Taxonomy" id="1131564"/>
    <lineage>
        <taxon>Eukaryota</taxon>
        <taxon>Fungi</taxon>
        <taxon>Dikarya</taxon>
        <taxon>Ascomycota</taxon>
        <taxon>Pezizomycotina</taxon>
        <taxon>Eurotiomycetes</taxon>
        <taxon>Eurotiomycetidae</taxon>
        <taxon>Eurotiales</taxon>
        <taxon>Aspergillaceae</taxon>
        <taxon>Penicillium</taxon>
    </lineage>
</organism>
<protein>
    <recommendedName>
        <fullName evidence="2">DUF2293 domain-containing protein</fullName>
    </recommendedName>
</protein>
<name>A0A9W9S048_9EURO</name>
<feature type="compositionally biased region" description="Basic and acidic residues" evidence="1">
    <location>
        <begin position="388"/>
        <end position="398"/>
    </location>
</feature>
<dbReference type="RefSeq" id="XP_056480845.1">
    <property type="nucleotide sequence ID" value="XM_056638856.1"/>
</dbReference>
<accession>A0A9W9S048</accession>
<keyword evidence="4" id="KW-1185">Reference proteome</keyword>
<feature type="compositionally biased region" description="Polar residues" evidence="1">
    <location>
        <begin position="449"/>
        <end position="469"/>
    </location>
</feature>
<proteinExistence type="predicted"/>
<feature type="domain" description="DUF2293" evidence="2">
    <location>
        <begin position="159"/>
        <end position="242"/>
    </location>
</feature>
<evidence type="ECO:0000313" key="3">
    <source>
        <dbReference type="EMBL" id="KAJ5369607.1"/>
    </source>
</evidence>